<accession>A0A4C1SN22</accession>
<dbReference type="AlphaFoldDB" id="A0A4C1SN22"/>
<feature type="region of interest" description="Disordered" evidence="1">
    <location>
        <begin position="62"/>
        <end position="88"/>
    </location>
</feature>
<gene>
    <name evidence="2" type="ORF">EVAR_101006_1</name>
</gene>
<protein>
    <submittedName>
        <fullName evidence="2">Uncharacterized protein</fullName>
    </submittedName>
</protein>
<organism evidence="2 3">
    <name type="scientific">Eumeta variegata</name>
    <name type="common">Bagworm moth</name>
    <name type="synonym">Eumeta japonica</name>
    <dbReference type="NCBI Taxonomy" id="151549"/>
    <lineage>
        <taxon>Eukaryota</taxon>
        <taxon>Metazoa</taxon>
        <taxon>Ecdysozoa</taxon>
        <taxon>Arthropoda</taxon>
        <taxon>Hexapoda</taxon>
        <taxon>Insecta</taxon>
        <taxon>Pterygota</taxon>
        <taxon>Neoptera</taxon>
        <taxon>Endopterygota</taxon>
        <taxon>Lepidoptera</taxon>
        <taxon>Glossata</taxon>
        <taxon>Ditrysia</taxon>
        <taxon>Tineoidea</taxon>
        <taxon>Psychidae</taxon>
        <taxon>Oiketicinae</taxon>
        <taxon>Eumeta</taxon>
    </lineage>
</organism>
<evidence type="ECO:0000313" key="3">
    <source>
        <dbReference type="Proteomes" id="UP000299102"/>
    </source>
</evidence>
<comment type="caution">
    <text evidence="2">The sequence shown here is derived from an EMBL/GenBank/DDBJ whole genome shotgun (WGS) entry which is preliminary data.</text>
</comment>
<evidence type="ECO:0000313" key="2">
    <source>
        <dbReference type="EMBL" id="GBP03613.1"/>
    </source>
</evidence>
<proteinExistence type="predicted"/>
<dbReference type="EMBL" id="BGZK01007361">
    <property type="protein sequence ID" value="GBP03613.1"/>
    <property type="molecule type" value="Genomic_DNA"/>
</dbReference>
<name>A0A4C1SN22_EUMVA</name>
<sequence>MYSASNKKQAADRNHTNIRPAMPKDGSGSEFYRLSNNRCLKCNQQGILLEIAKTIANHSYTPESRNYKNMRSTDGNGNPGHSIGKPDQ</sequence>
<feature type="compositionally biased region" description="Polar residues" evidence="1">
    <location>
        <begin position="62"/>
        <end position="76"/>
    </location>
</feature>
<dbReference type="Proteomes" id="UP000299102">
    <property type="component" value="Unassembled WGS sequence"/>
</dbReference>
<keyword evidence="3" id="KW-1185">Reference proteome</keyword>
<evidence type="ECO:0000256" key="1">
    <source>
        <dbReference type="SAM" id="MobiDB-lite"/>
    </source>
</evidence>
<feature type="region of interest" description="Disordered" evidence="1">
    <location>
        <begin position="1"/>
        <end position="30"/>
    </location>
</feature>
<reference evidence="2 3" key="1">
    <citation type="journal article" date="2019" name="Commun. Biol.">
        <title>The bagworm genome reveals a unique fibroin gene that provides high tensile strength.</title>
        <authorList>
            <person name="Kono N."/>
            <person name="Nakamura H."/>
            <person name="Ohtoshi R."/>
            <person name="Tomita M."/>
            <person name="Numata K."/>
            <person name="Arakawa K."/>
        </authorList>
    </citation>
    <scope>NUCLEOTIDE SEQUENCE [LARGE SCALE GENOMIC DNA]</scope>
</reference>